<dbReference type="AlphaFoldDB" id="A0A4Y2H977"/>
<comment type="caution">
    <text evidence="2">The sequence shown here is derived from an EMBL/GenBank/DDBJ whole genome shotgun (WGS) entry which is preliminary data.</text>
</comment>
<evidence type="ECO:0000313" key="2">
    <source>
        <dbReference type="EMBL" id="GBM61839.1"/>
    </source>
</evidence>
<evidence type="ECO:0000313" key="4">
    <source>
        <dbReference type="Proteomes" id="UP000499080"/>
    </source>
</evidence>
<protein>
    <submittedName>
        <fullName evidence="2">Uncharacterized protein</fullName>
    </submittedName>
</protein>
<proteinExistence type="predicted"/>
<keyword evidence="4" id="KW-1185">Reference proteome</keyword>
<dbReference type="EMBL" id="BGPR01041295">
    <property type="protein sequence ID" value="GBO17560.1"/>
    <property type="molecule type" value="Genomic_DNA"/>
</dbReference>
<organism evidence="2 4">
    <name type="scientific">Araneus ventricosus</name>
    <name type="common">Orbweaver spider</name>
    <name type="synonym">Epeira ventricosa</name>
    <dbReference type="NCBI Taxonomy" id="182803"/>
    <lineage>
        <taxon>Eukaryota</taxon>
        <taxon>Metazoa</taxon>
        <taxon>Ecdysozoa</taxon>
        <taxon>Arthropoda</taxon>
        <taxon>Chelicerata</taxon>
        <taxon>Arachnida</taxon>
        <taxon>Araneae</taxon>
        <taxon>Araneomorphae</taxon>
        <taxon>Entelegynae</taxon>
        <taxon>Araneoidea</taxon>
        <taxon>Araneidae</taxon>
        <taxon>Araneus</taxon>
    </lineage>
</organism>
<sequence length="133" mass="14325">MPQRQSKRATIQTLKGRFKIAVLCGISPSKCSRFRLAVAIRFLLVGLGMPRGWYARPLPWMAASSPGPRTSDAWQRADSICGDGGDVESCHLLDSTLGGPHGVRVLSVLQGLVVDEALSGYVTLIAFALVLFL</sequence>
<dbReference type="EMBL" id="BGPR01102057">
    <property type="protein sequence ID" value="GBM61839.1"/>
    <property type="molecule type" value="Genomic_DNA"/>
</dbReference>
<evidence type="ECO:0000313" key="1">
    <source>
        <dbReference type="EMBL" id="GBM61687.1"/>
    </source>
</evidence>
<reference evidence="2 4" key="1">
    <citation type="journal article" date="2019" name="Sci. Rep.">
        <title>Orb-weaving spider Araneus ventricosus genome elucidates the spidroin gene catalogue.</title>
        <authorList>
            <person name="Kono N."/>
            <person name="Nakamura H."/>
            <person name="Ohtoshi R."/>
            <person name="Moran D.A.P."/>
            <person name="Shinohara A."/>
            <person name="Yoshida Y."/>
            <person name="Fujiwara M."/>
            <person name="Mori M."/>
            <person name="Tomita M."/>
            <person name="Arakawa K."/>
        </authorList>
    </citation>
    <scope>NUCLEOTIDE SEQUENCE [LARGE SCALE GENOMIC DNA]</scope>
</reference>
<gene>
    <name evidence="2" type="ORF">AVEN_260609_1</name>
    <name evidence="1" type="ORF">AVEN_272524_1</name>
    <name evidence="3" type="ORF">AVEN_81178_1</name>
</gene>
<evidence type="ECO:0000313" key="3">
    <source>
        <dbReference type="EMBL" id="GBO17560.1"/>
    </source>
</evidence>
<name>A0A4Y2H977_ARAVE</name>
<dbReference type="Proteomes" id="UP000499080">
    <property type="component" value="Unassembled WGS sequence"/>
</dbReference>
<accession>A0A4Y2H977</accession>
<dbReference type="EMBL" id="BGPR01102016">
    <property type="protein sequence ID" value="GBM61687.1"/>
    <property type="molecule type" value="Genomic_DNA"/>
</dbReference>